<organism evidence="2 3">
    <name type="scientific">Catenuloplanes atrovinosus</name>
    <dbReference type="NCBI Taxonomy" id="137266"/>
    <lineage>
        <taxon>Bacteria</taxon>
        <taxon>Bacillati</taxon>
        <taxon>Actinomycetota</taxon>
        <taxon>Actinomycetes</taxon>
        <taxon>Micromonosporales</taxon>
        <taxon>Micromonosporaceae</taxon>
        <taxon>Catenuloplanes</taxon>
    </lineage>
</organism>
<dbReference type="SUPFAM" id="SSF103647">
    <property type="entry name" value="TSP type-3 repeat"/>
    <property type="match status" value="1"/>
</dbReference>
<reference evidence="2" key="1">
    <citation type="submission" date="2023-07" db="EMBL/GenBank/DDBJ databases">
        <title>Sequencing the genomes of 1000 actinobacteria strains.</title>
        <authorList>
            <person name="Klenk H.-P."/>
        </authorList>
    </citation>
    <scope>NUCLEOTIDE SEQUENCE</scope>
    <source>
        <strain evidence="2">DSM 44707</strain>
    </source>
</reference>
<accession>A0AAE3YZ44</accession>
<dbReference type="RefSeq" id="WP_310375876.1">
    <property type="nucleotide sequence ID" value="NZ_JAVDYB010000001.1"/>
</dbReference>
<gene>
    <name evidence="2" type="ORF">J2S41_007776</name>
</gene>
<feature type="compositionally biased region" description="Basic and acidic residues" evidence="1">
    <location>
        <begin position="185"/>
        <end position="225"/>
    </location>
</feature>
<name>A0AAE3YZ44_9ACTN</name>
<dbReference type="NCBIfam" id="NF038399">
    <property type="entry name" value="NH_RiPP_Os17"/>
    <property type="match status" value="1"/>
</dbReference>
<feature type="region of interest" description="Disordered" evidence="1">
    <location>
        <begin position="105"/>
        <end position="241"/>
    </location>
</feature>
<dbReference type="GO" id="GO:0005509">
    <property type="term" value="F:calcium ion binding"/>
    <property type="evidence" value="ECO:0007669"/>
    <property type="project" value="InterPro"/>
</dbReference>
<dbReference type="Proteomes" id="UP001183643">
    <property type="component" value="Unassembled WGS sequence"/>
</dbReference>
<proteinExistence type="predicted"/>
<evidence type="ECO:0000313" key="2">
    <source>
        <dbReference type="EMBL" id="MDR7280998.1"/>
    </source>
</evidence>
<dbReference type="EMBL" id="JAVDYB010000001">
    <property type="protein sequence ID" value="MDR7280998.1"/>
    <property type="molecule type" value="Genomic_DNA"/>
</dbReference>
<sequence>MPGFDDALERLITDPAFAAALAADPDRALAGYTLSPDETALLRSQISTGTGDGGHRAVEARTSQSSVFGLFGEAFSAAADLGPGGTASFGDASSHGFGAAPAHAAGLGSAPRGSEGFGPAADTGLGPASSASLHGTGPGATPAAGFGAAPTPVADGYRTRVDADGDGTWDPHSVRSRPGGGVEILVDRDGDGRTDFTGHDTDTDGLIDHADYDTDHDGTPDHHLTDTNNDGWLDTRTPPRP</sequence>
<keyword evidence="3" id="KW-1185">Reference proteome</keyword>
<evidence type="ECO:0000256" key="1">
    <source>
        <dbReference type="SAM" id="MobiDB-lite"/>
    </source>
</evidence>
<feature type="compositionally biased region" description="Low complexity" evidence="1">
    <location>
        <begin position="139"/>
        <end position="152"/>
    </location>
</feature>
<protein>
    <submittedName>
        <fullName evidence="2">Uncharacterized protein</fullName>
    </submittedName>
</protein>
<dbReference type="InterPro" id="IPR028974">
    <property type="entry name" value="TSP_type-3_rpt"/>
</dbReference>
<evidence type="ECO:0000313" key="3">
    <source>
        <dbReference type="Proteomes" id="UP001183643"/>
    </source>
</evidence>
<comment type="caution">
    <text evidence="2">The sequence shown here is derived from an EMBL/GenBank/DDBJ whole genome shotgun (WGS) entry which is preliminary data.</text>
</comment>
<dbReference type="AlphaFoldDB" id="A0AAE3YZ44"/>